<dbReference type="HOGENOM" id="CLU_024412_0_0_1"/>
<dbReference type="PANTHER" id="PTHR35596:SF1">
    <property type="entry name" value="MICROBIAL-TYPE PARG CATALYTIC DOMAIN-CONTAINING PROTEIN"/>
    <property type="match status" value="1"/>
</dbReference>
<feature type="domain" description="Microbial-type PARG catalytic" evidence="2">
    <location>
        <begin position="100"/>
        <end position="185"/>
    </location>
</feature>
<dbReference type="NCBIfam" id="TIGR02452">
    <property type="entry name" value="TIGR02452 family protein"/>
    <property type="match status" value="1"/>
</dbReference>
<dbReference type="InterPro" id="IPR043472">
    <property type="entry name" value="Macro_dom-like"/>
</dbReference>
<dbReference type="Proteomes" id="UP000030678">
    <property type="component" value="Unassembled WGS sequence"/>
</dbReference>
<dbReference type="EMBL" id="KB822706">
    <property type="protein sequence ID" value="ETI22413.1"/>
    <property type="molecule type" value="Genomic_DNA"/>
</dbReference>
<dbReference type="Pfam" id="PF10021">
    <property type="entry name" value="PARG_cat_microb"/>
    <property type="match status" value="1"/>
</dbReference>
<evidence type="ECO:0000313" key="4">
    <source>
        <dbReference type="Proteomes" id="UP000030678"/>
    </source>
</evidence>
<dbReference type="GeneID" id="19984981"/>
<accession>V9D7Z5</accession>
<sequence>MTVQSPHGAAANSNTDDKALASSALRQSKLSWSSDGRLSAQPPASPTSEDRDELVKVAKETISVLPGLLLTRPDAKPDGYLYDKERVAPLDQGFCPRLPKTKVRVISSDTIDAALQLRRAPSDKPICILNMANAIHAGGGFRTGALAQEEALCYRTSLHFTLKLRFYPLPDKAAIYSPNVLVIRDSLANGHRLLDCRDPSKLPVISVVSAAAIYQPSVGCKLCQPRELSHNFYARGEDRNLMREKIRVILRTAIMNKHRKIVLGAFGCGAFRNPPKEVAGLFAEVLQEPEFSGGWWEDVVFAVLNQGSAGKMNFNWFERELAGLMV</sequence>
<dbReference type="VEuPathDB" id="FungiDB:G647_06488"/>
<dbReference type="SUPFAM" id="SSF52949">
    <property type="entry name" value="Macro domain-like"/>
    <property type="match status" value="1"/>
</dbReference>
<dbReference type="AlphaFoldDB" id="V9D7Z5"/>
<dbReference type="PANTHER" id="PTHR35596">
    <property type="entry name" value="DUF2263 DOMAIN-CONTAINING PROTEIN"/>
    <property type="match status" value="1"/>
</dbReference>
<feature type="compositionally biased region" description="Polar residues" evidence="1">
    <location>
        <begin position="24"/>
        <end position="36"/>
    </location>
</feature>
<dbReference type="InterPro" id="IPR012664">
    <property type="entry name" value="CHP02452"/>
</dbReference>
<dbReference type="InterPro" id="IPR019261">
    <property type="entry name" value="PARG_cat_microbial"/>
</dbReference>
<evidence type="ECO:0000256" key="1">
    <source>
        <dbReference type="SAM" id="MobiDB-lite"/>
    </source>
</evidence>
<name>V9D7Z5_9EURO</name>
<dbReference type="Gene3D" id="3.40.220.10">
    <property type="entry name" value="Leucine Aminopeptidase, subunit E, domain 1"/>
    <property type="match status" value="1"/>
</dbReference>
<evidence type="ECO:0000313" key="3">
    <source>
        <dbReference type="EMBL" id="ETI22413.1"/>
    </source>
</evidence>
<proteinExistence type="predicted"/>
<reference evidence="3 4" key="1">
    <citation type="submission" date="2013-03" db="EMBL/GenBank/DDBJ databases">
        <title>The Genome Sequence of Cladophialophora carrionii CBS 160.54.</title>
        <authorList>
            <consortium name="The Broad Institute Genomics Platform"/>
            <person name="Cuomo C."/>
            <person name="de Hoog S."/>
            <person name="Gorbushina A."/>
            <person name="Walker B."/>
            <person name="Young S.K."/>
            <person name="Zeng Q."/>
            <person name="Gargeya S."/>
            <person name="Fitzgerald M."/>
            <person name="Haas B."/>
            <person name="Abouelleil A."/>
            <person name="Allen A.W."/>
            <person name="Alvarado L."/>
            <person name="Arachchi H.M."/>
            <person name="Berlin A.M."/>
            <person name="Chapman S.B."/>
            <person name="Gainer-Dewar J."/>
            <person name="Goldberg J."/>
            <person name="Griggs A."/>
            <person name="Gujja S."/>
            <person name="Hansen M."/>
            <person name="Howarth C."/>
            <person name="Imamovic A."/>
            <person name="Ireland A."/>
            <person name="Larimer J."/>
            <person name="McCowan C."/>
            <person name="Murphy C."/>
            <person name="Pearson M."/>
            <person name="Poon T.W."/>
            <person name="Priest M."/>
            <person name="Roberts A."/>
            <person name="Saif S."/>
            <person name="Shea T."/>
            <person name="Sisk P."/>
            <person name="Sykes S."/>
            <person name="Wortman J."/>
            <person name="Nusbaum C."/>
            <person name="Birren B."/>
        </authorList>
    </citation>
    <scope>NUCLEOTIDE SEQUENCE [LARGE SCALE GENOMIC DNA]</scope>
    <source>
        <strain evidence="3 4">CBS 160.54</strain>
    </source>
</reference>
<gene>
    <name evidence="3" type="ORF">G647_06488</name>
</gene>
<evidence type="ECO:0000259" key="2">
    <source>
        <dbReference type="Pfam" id="PF10021"/>
    </source>
</evidence>
<feature type="region of interest" description="Disordered" evidence="1">
    <location>
        <begin position="1"/>
        <end position="53"/>
    </location>
</feature>
<organism evidence="3 4">
    <name type="scientific">Cladophialophora carrionii CBS 160.54</name>
    <dbReference type="NCBI Taxonomy" id="1279043"/>
    <lineage>
        <taxon>Eukaryota</taxon>
        <taxon>Fungi</taxon>
        <taxon>Dikarya</taxon>
        <taxon>Ascomycota</taxon>
        <taxon>Pezizomycotina</taxon>
        <taxon>Eurotiomycetes</taxon>
        <taxon>Chaetothyriomycetidae</taxon>
        <taxon>Chaetothyriales</taxon>
        <taxon>Herpotrichiellaceae</taxon>
        <taxon>Cladophialophora</taxon>
    </lineage>
</organism>
<dbReference type="RefSeq" id="XP_008729030.1">
    <property type="nucleotide sequence ID" value="XM_008730808.1"/>
</dbReference>
<dbReference type="OrthoDB" id="9985428at2759"/>
<protein>
    <recommendedName>
        <fullName evidence="2">Microbial-type PARG catalytic domain-containing protein</fullName>
    </recommendedName>
</protein>